<dbReference type="GeneID" id="27683645"/>
<dbReference type="PhylomeDB" id="A0A0A2JAD8"/>
<dbReference type="PANTHER" id="PTHR11360:SF319">
    <property type="entry name" value="MAJOR FACILITATOR SUPERFAMILY (MFS) PROFILE DOMAIN-CONTAINING PROTEIN"/>
    <property type="match status" value="1"/>
</dbReference>
<dbReference type="OrthoDB" id="5667at2759"/>
<dbReference type="Pfam" id="PF07690">
    <property type="entry name" value="MFS_1"/>
    <property type="match status" value="2"/>
</dbReference>
<dbReference type="InterPro" id="IPR050327">
    <property type="entry name" value="Proton-linked_MCT"/>
</dbReference>
<keyword evidence="4" id="KW-0472">Membrane</keyword>
<reference evidence="5 6" key="1">
    <citation type="journal article" date="2015" name="Mol. Plant Microbe Interact.">
        <title>Genome, transcriptome, and functional analyses of Penicillium expansum provide new insights into secondary metabolism and pathogenicity.</title>
        <authorList>
            <person name="Ballester A.R."/>
            <person name="Marcet-Houben M."/>
            <person name="Levin E."/>
            <person name="Sela N."/>
            <person name="Selma-Lazaro C."/>
            <person name="Carmona L."/>
            <person name="Wisniewski M."/>
            <person name="Droby S."/>
            <person name="Gonzalez-Candelas L."/>
            <person name="Gabaldon T."/>
        </authorList>
    </citation>
    <scope>NUCLEOTIDE SEQUENCE [LARGE SCALE GENOMIC DNA]</scope>
    <source>
        <strain evidence="5 6">MD-8</strain>
    </source>
</reference>
<feature type="transmembrane region" description="Helical" evidence="4">
    <location>
        <begin position="33"/>
        <end position="56"/>
    </location>
</feature>
<gene>
    <name evidence="5" type="ORF">PEX2_109580</name>
</gene>
<dbReference type="Gene3D" id="1.20.1250.20">
    <property type="entry name" value="MFS general substrate transporter like domains"/>
    <property type="match status" value="2"/>
</dbReference>
<dbReference type="Proteomes" id="UP000030143">
    <property type="component" value="Unassembled WGS sequence"/>
</dbReference>
<dbReference type="AlphaFoldDB" id="A0A0A2JAD8"/>
<protein>
    <submittedName>
        <fullName evidence="5">Major facilitator superfamily domain, general substrate transporter</fullName>
    </submittedName>
</protein>
<feature type="transmembrane region" description="Helical" evidence="4">
    <location>
        <begin position="350"/>
        <end position="368"/>
    </location>
</feature>
<evidence type="ECO:0000256" key="4">
    <source>
        <dbReference type="SAM" id="Phobius"/>
    </source>
</evidence>
<comment type="subcellular location">
    <subcellularLocation>
        <location evidence="1">Membrane</location>
        <topology evidence="1">Multi-pass membrane protein</topology>
    </subcellularLocation>
</comment>
<comment type="similarity">
    <text evidence="2">Belongs to the major facilitator superfamily. Monocarboxylate porter (TC 2.A.1.13) family.</text>
</comment>
<feature type="transmembrane region" description="Helical" evidence="4">
    <location>
        <begin position="136"/>
        <end position="157"/>
    </location>
</feature>
<proteinExistence type="inferred from homology"/>
<evidence type="ECO:0000256" key="1">
    <source>
        <dbReference type="ARBA" id="ARBA00004141"/>
    </source>
</evidence>
<evidence type="ECO:0000313" key="5">
    <source>
        <dbReference type="EMBL" id="KGO52309.1"/>
    </source>
</evidence>
<keyword evidence="6" id="KW-1185">Reference proteome</keyword>
<feature type="transmembrane region" description="Helical" evidence="4">
    <location>
        <begin position="221"/>
        <end position="238"/>
    </location>
</feature>
<name>A0A0A2JAD8_PENEN</name>
<dbReference type="EMBL" id="JQFZ01000267">
    <property type="protein sequence ID" value="KGO52309.1"/>
    <property type="molecule type" value="Genomic_DNA"/>
</dbReference>
<dbReference type="GO" id="GO:0022857">
    <property type="term" value="F:transmembrane transporter activity"/>
    <property type="evidence" value="ECO:0007669"/>
    <property type="project" value="InterPro"/>
</dbReference>
<feature type="transmembrane region" description="Helical" evidence="4">
    <location>
        <begin position="315"/>
        <end position="338"/>
    </location>
</feature>
<feature type="transmembrane region" description="Helical" evidence="4">
    <location>
        <begin position="277"/>
        <end position="303"/>
    </location>
</feature>
<feature type="transmembrane region" description="Helical" evidence="4">
    <location>
        <begin position="76"/>
        <end position="94"/>
    </location>
</feature>
<dbReference type="InterPro" id="IPR036259">
    <property type="entry name" value="MFS_trans_sf"/>
</dbReference>
<dbReference type="GO" id="GO:0016020">
    <property type="term" value="C:membrane"/>
    <property type="evidence" value="ECO:0007669"/>
    <property type="project" value="UniProtKB-SubCell"/>
</dbReference>
<dbReference type="PANTHER" id="PTHR11360">
    <property type="entry name" value="MONOCARBOXYLATE TRANSPORTER"/>
    <property type="match status" value="1"/>
</dbReference>
<feature type="region of interest" description="Disordered" evidence="3">
    <location>
        <begin position="1"/>
        <end position="24"/>
    </location>
</feature>
<evidence type="ECO:0000256" key="3">
    <source>
        <dbReference type="SAM" id="MobiDB-lite"/>
    </source>
</evidence>
<accession>A0A0A2JAD8</accession>
<keyword evidence="4" id="KW-1133">Transmembrane helix</keyword>
<comment type="caution">
    <text evidence="5">The sequence shown here is derived from an EMBL/GenBank/DDBJ whole genome shotgun (WGS) entry which is preliminary data.</text>
</comment>
<dbReference type="HOGENOM" id="CLU_001265_1_0_1"/>
<dbReference type="RefSeq" id="XP_016595066.1">
    <property type="nucleotide sequence ID" value="XM_016748224.1"/>
</dbReference>
<feature type="transmembrane region" description="Helical" evidence="4">
    <location>
        <begin position="106"/>
        <end position="124"/>
    </location>
</feature>
<sequence>MMSSSSSSSPGTEPAKESLPIPTEPDLPPEGGVRGWICVVGAFICLFCTFGFLNAIGVFQTHYEQNSLRNYSSSDISWIFAVQLCLMWALGPLYGRLLDTFGPAPVLYPCSVLCVFALCMTSLADKYYQIFLAQGLGFGIGAGGVFTAAMVCVGQWFVKRRGLALGIAVCGSSTGGVIFPIFLNKMVGDVGFYGTVRWGLWGPFDYLPSMAQEEAKFSPNLALYLISIINAASIPGRIIPPHIADHIGHFNVITTCAFLTAISMFFLWLPFHYHPSHAGLIVFALAYGFVTGAVVSLLMPCLAKSGKLETLGVRFGTFQMVVALGSLTGLPIMGAILNQQGGKSFAGLEIFAAVSALLGTSFFALSTYQMARSRGTWRV</sequence>
<feature type="transmembrane region" description="Helical" evidence="4">
    <location>
        <begin position="163"/>
        <end position="183"/>
    </location>
</feature>
<organism evidence="5 6">
    <name type="scientific">Penicillium expansum</name>
    <name type="common">Blue mold rot fungus</name>
    <dbReference type="NCBI Taxonomy" id="27334"/>
    <lineage>
        <taxon>Eukaryota</taxon>
        <taxon>Fungi</taxon>
        <taxon>Dikarya</taxon>
        <taxon>Ascomycota</taxon>
        <taxon>Pezizomycotina</taxon>
        <taxon>Eurotiomycetes</taxon>
        <taxon>Eurotiomycetidae</taxon>
        <taxon>Eurotiales</taxon>
        <taxon>Aspergillaceae</taxon>
        <taxon>Penicillium</taxon>
    </lineage>
</organism>
<dbReference type="SUPFAM" id="SSF103473">
    <property type="entry name" value="MFS general substrate transporter"/>
    <property type="match status" value="1"/>
</dbReference>
<evidence type="ECO:0000313" key="6">
    <source>
        <dbReference type="Proteomes" id="UP000030143"/>
    </source>
</evidence>
<feature type="transmembrane region" description="Helical" evidence="4">
    <location>
        <begin position="250"/>
        <end position="271"/>
    </location>
</feature>
<dbReference type="InterPro" id="IPR011701">
    <property type="entry name" value="MFS"/>
</dbReference>
<keyword evidence="4" id="KW-0812">Transmembrane</keyword>
<evidence type="ECO:0000256" key="2">
    <source>
        <dbReference type="ARBA" id="ARBA00006727"/>
    </source>
</evidence>
<dbReference type="VEuPathDB" id="FungiDB:PEXP_028830"/>